<dbReference type="Pfam" id="PF05569">
    <property type="entry name" value="Peptidase_M56"/>
    <property type="match status" value="1"/>
</dbReference>
<dbReference type="CDD" id="cd07326">
    <property type="entry name" value="M56_BlaR1_MecR1_like"/>
    <property type="match status" value="1"/>
</dbReference>
<dbReference type="Gene3D" id="3.30.2010.10">
    <property type="entry name" value="Metalloproteases ('zincins'), catalytic domain"/>
    <property type="match status" value="1"/>
</dbReference>
<accession>A0ABV5W9Z3</accession>
<keyword evidence="1" id="KW-0812">Transmembrane</keyword>
<evidence type="ECO:0000313" key="3">
    <source>
        <dbReference type="EMBL" id="MFB9757407.1"/>
    </source>
</evidence>
<dbReference type="Proteomes" id="UP001589609">
    <property type="component" value="Unassembled WGS sequence"/>
</dbReference>
<protein>
    <submittedName>
        <fullName evidence="3">M56 family metallopeptidase</fullName>
    </submittedName>
</protein>
<keyword evidence="1" id="KW-1133">Transmembrane helix</keyword>
<organism evidence="3 4">
    <name type="scientific">Ectobacillus funiculus</name>
    <dbReference type="NCBI Taxonomy" id="137993"/>
    <lineage>
        <taxon>Bacteria</taxon>
        <taxon>Bacillati</taxon>
        <taxon>Bacillota</taxon>
        <taxon>Bacilli</taxon>
        <taxon>Bacillales</taxon>
        <taxon>Bacillaceae</taxon>
        <taxon>Ectobacillus</taxon>
    </lineage>
</organism>
<feature type="transmembrane region" description="Helical" evidence="1">
    <location>
        <begin position="266"/>
        <end position="285"/>
    </location>
</feature>
<keyword evidence="4" id="KW-1185">Reference proteome</keyword>
<dbReference type="EMBL" id="JBHMAF010000010">
    <property type="protein sequence ID" value="MFB9757407.1"/>
    <property type="molecule type" value="Genomic_DNA"/>
</dbReference>
<dbReference type="InterPro" id="IPR052173">
    <property type="entry name" value="Beta-lactam_resp_regulator"/>
</dbReference>
<name>A0ABV5W9Z3_9BACI</name>
<keyword evidence="1" id="KW-0472">Membrane</keyword>
<reference evidence="3 4" key="1">
    <citation type="submission" date="2024-09" db="EMBL/GenBank/DDBJ databases">
        <authorList>
            <person name="Sun Q."/>
            <person name="Mori K."/>
        </authorList>
    </citation>
    <scope>NUCLEOTIDE SEQUENCE [LARGE SCALE GENOMIC DNA]</scope>
    <source>
        <strain evidence="3 4">JCM 11201</strain>
    </source>
</reference>
<evidence type="ECO:0000256" key="1">
    <source>
        <dbReference type="SAM" id="Phobius"/>
    </source>
</evidence>
<dbReference type="PANTHER" id="PTHR34978:SF3">
    <property type="entry name" value="SLR0241 PROTEIN"/>
    <property type="match status" value="1"/>
</dbReference>
<feature type="transmembrane region" description="Helical" evidence="1">
    <location>
        <begin position="56"/>
        <end position="78"/>
    </location>
</feature>
<comment type="caution">
    <text evidence="3">The sequence shown here is derived from an EMBL/GenBank/DDBJ whole genome shotgun (WGS) entry which is preliminary data.</text>
</comment>
<proteinExistence type="predicted"/>
<dbReference type="InterPro" id="IPR008756">
    <property type="entry name" value="Peptidase_M56"/>
</dbReference>
<evidence type="ECO:0000259" key="2">
    <source>
        <dbReference type="Pfam" id="PF05569"/>
    </source>
</evidence>
<sequence length="286" mass="32955">MMWCKKKSAFILGLSLLIAVFVWSQIGMYLAHLLFGVNIRVNFFKFCISLFKESSFYYFLVLLLLNAFIAYTVLVTLIKVTEQYIVAKKFKQKLVHLKSIELTNIMNEEYNRQNQDIMVIHHNQSLAFTIGCMKPYIVLSSGLIEMLEDHELEAVIEHETFHQRNRDPLKVFILQLISQSLWFIPVTKWAYQNYKIMSEVLADGYAIQRTGSELGLGSALLKLIKNGFHPGIGPVLVHFSDESVNYRLQQLVDPQKTIPVRLKTTSIVISIHALFLFMSMVLVTIT</sequence>
<evidence type="ECO:0000313" key="4">
    <source>
        <dbReference type="Proteomes" id="UP001589609"/>
    </source>
</evidence>
<gene>
    <name evidence="3" type="ORF">ACFFMS_02450</name>
</gene>
<dbReference type="PANTHER" id="PTHR34978">
    <property type="entry name" value="POSSIBLE SENSOR-TRANSDUCER PROTEIN BLAR"/>
    <property type="match status" value="1"/>
</dbReference>
<feature type="domain" description="Peptidase M56" evidence="2">
    <location>
        <begin position="64"/>
        <end position="226"/>
    </location>
</feature>